<evidence type="ECO:0000313" key="3">
    <source>
        <dbReference type="Proteomes" id="UP000028702"/>
    </source>
</evidence>
<dbReference type="eggNOG" id="ENOG5032WY3">
    <property type="taxonomic scope" value="Bacteria"/>
</dbReference>
<dbReference type="GO" id="GO:0016491">
    <property type="term" value="F:oxidoreductase activity"/>
    <property type="evidence" value="ECO:0007669"/>
    <property type="project" value="InterPro"/>
</dbReference>
<feature type="domain" description="EthD" evidence="1">
    <location>
        <begin position="11"/>
        <end position="112"/>
    </location>
</feature>
<dbReference type="AlphaFoldDB" id="A0A081B7I6"/>
<evidence type="ECO:0000313" key="2">
    <source>
        <dbReference type="EMBL" id="GAK44004.1"/>
    </source>
</evidence>
<dbReference type="Proteomes" id="UP000028702">
    <property type="component" value="Unassembled WGS sequence"/>
</dbReference>
<organism evidence="2 3">
    <name type="scientific">Tepidicaulis marinus</name>
    <dbReference type="NCBI Taxonomy" id="1333998"/>
    <lineage>
        <taxon>Bacteria</taxon>
        <taxon>Pseudomonadati</taxon>
        <taxon>Pseudomonadota</taxon>
        <taxon>Alphaproteobacteria</taxon>
        <taxon>Hyphomicrobiales</taxon>
        <taxon>Parvibaculaceae</taxon>
        <taxon>Tepidicaulis</taxon>
    </lineage>
</organism>
<dbReference type="InterPro" id="IPR009799">
    <property type="entry name" value="EthD_dom"/>
</dbReference>
<dbReference type="EMBL" id="BBIO01000002">
    <property type="protein sequence ID" value="GAK44004.1"/>
    <property type="molecule type" value="Genomic_DNA"/>
</dbReference>
<dbReference type="RefSeq" id="WP_045442584.1">
    <property type="nucleotide sequence ID" value="NZ_BBIO01000002.1"/>
</dbReference>
<protein>
    <submittedName>
        <fullName evidence="2">Ethyl tert-butyl ether degradation EthD</fullName>
    </submittedName>
</protein>
<keyword evidence="3" id="KW-1185">Reference proteome</keyword>
<evidence type="ECO:0000259" key="1">
    <source>
        <dbReference type="Pfam" id="PF07110"/>
    </source>
</evidence>
<dbReference type="Pfam" id="PF07110">
    <property type="entry name" value="EthD"/>
    <property type="match status" value="1"/>
</dbReference>
<reference evidence="2 3" key="1">
    <citation type="submission" date="2014-07" db="EMBL/GenBank/DDBJ databases">
        <title>Tepidicaulis marinum gen. nov., sp. nov., a novel marine bacterium denitrifying nitrate to nitrous oxide strictly under microaerobic conditions.</title>
        <authorList>
            <person name="Takeuchi M."/>
            <person name="Yamagishi T."/>
            <person name="Kamagata Y."/>
            <person name="Oshima K."/>
            <person name="Hattori M."/>
            <person name="Katayama T."/>
            <person name="Hanada S."/>
            <person name="Tamaki H."/>
            <person name="Marumo K."/>
            <person name="Maeda H."/>
            <person name="Nedachi M."/>
            <person name="Iwasaki W."/>
            <person name="Suwa Y."/>
            <person name="Sakata S."/>
        </authorList>
    </citation>
    <scope>NUCLEOTIDE SEQUENCE [LARGE SCALE GENOMIC DNA]</scope>
    <source>
        <strain evidence="2 3">MA2</strain>
    </source>
</reference>
<dbReference type="SUPFAM" id="SSF54909">
    <property type="entry name" value="Dimeric alpha+beta barrel"/>
    <property type="match status" value="1"/>
</dbReference>
<proteinExistence type="predicted"/>
<comment type="caution">
    <text evidence="2">The sequence shown here is derived from an EMBL/GenBank/DDBJ whole genome shotgun (WGS) entry which is preliminary data.</text>
</comment>
<dbReference type="Gene3D" id="3.30.70.100">
    <property type="match status" value="1"/>
</dbReference>
<name>A0A081B7I6_9HYPH</name>
<sequence length="127" mass="14592">MIKLTFCLTRKDGMTREEFQDYWLNSHGPLVRKHAKALHIKRYVQFHSRDLPDTDPLRASRAGSLEKAPATYDGVAELWWENLDELRAGTQTDEGREAGRALLEDEAKFIAFKTSPLWFGEEEVIVG</sequence>
<gene>
    <name evidence="2" type="ORF">M2A_0503</name>
</gene>
<accession>A0A081B7I6</accession>
<dbReference type="InterPro" id="IPR011008">
    <property type="entry name" value="Dimeric_a/b-barrel"/>
</dbReference>
<dbReference type="STRING" id="1333998.M2A_0503"/>